<sequence>MRIVAIYGTFALAAYGIGMRIIFTVMMPGFGLAQAAATMVGQNLGAGKPKRAEKSAWISTGFYEIFMAISAAVFFLWSRDVVKFFSSDPEVISMGETYMRLVALSFVFIALSIVLGRAMMGAGDTLSPTVITGISLFLVRIPLALFLAQTRDLGPLGLWAGIAASNLAQGLFMTFWFTRGRWKNKVV</sequence>
<evidence type="ECO:0000256" key="2">
    <source>
        <dbReference type="SAM" id="Phobius"/>
    </source>
</evidence>
<feature type="transmembrane region" description="Helical" evidence="2">
    <location>
        <begin position="130"/>
        <end position="150"/>
    </location>
</feature>
<name>X1KFN9_9ZZZZ</name>
<reference evidence="3" key="1">
    <citation type="journal article" date="2014" name="Front. Microbiol.">
        <title>High frequency of phylogenetically diverse reductive dehalogenase-homologous genes in deep subseafloor sedimentary metagenomes.</title>
        <authorList>
            <person name="Kawai M."/>
            <person name="Futagami T."/>
            <person name="Toyoda A."/>
            <person name="Takaki Y."/>
            <person name="Nishi S."/>
            <person name="Hori S."/>
            <person name="Arai W."/>
            <person name="Tsubouchi T."/>
            <person name="Morono Y."/>
            <person name="Uchiyama I."/>
            <person name="Ito T."/>
            <person name="Fujiyama A."/>
            <person name="Inagaki F."/>
            <person name="Takami H."/>
        </authorList>
    </citation>
    <scope>NUCLEOTIDE SEQUENCE</scope>
    <source>
        <strain evidence="3">Expedition CK06-06</strain>
    </source>
</reference>
<organism evidence="3">
    <name type="scientific">marine sediment metagenome</name>
    <dbReference type="NCBI Taxonomy" id="412755"/>
    <lineage>
        <taxon>unclassified sequences</taxon>
        <taxon>metagenomes</taxon>
        <taxon>ecological metagenomes</taxon>
    </lineage>
</organism>
<dbReference type="InterPro" id="IPR050222">
    <property type="entry name" value="MATE_MdtK"/>
</dbReference>
<keyword evidence="2" id="KW-0472">Membrane</keyword>
<comment type="caution">
    <text evidence="3">The sequence shown here is derived from an EMBL/GenBank/DDBJ whole genome shotgun (WGS) entry which is preliminary data.</text>
</comment>
<dbReference type="PANTHER" id="PTHR43298">
    <property type="entry name" value="MULTIDRUG RESISTANCE PROTEIN NORM-RELATED"/>
    <property type="match status" value="1"/>
</dbReference>
<proteinExistence type="predicted"/>
<evidence type="ECO:0008006" key="4">
    <source>
        <dbReference type="Google" id="ProtNLM"/>
    </source>
</evidence>
<evidence type="ECO:0000256" key="1">
    <source>
        <dbReference type="ARBA" id="ARBA00022448"/>
    </source>
</evidence>
<gene>
    <name evidence="3" type="ORF">S06H3_21409</name>
</gene>
<keyword evidence="1" id="KW-0813">Transport</keyword>
<evidence type="ECO:0000313" key="3">
    <source>
        <dbReference type="EMBL" id="GAI05458.1"/>
    </source>
</evidence>
<feature type="transmembrane region" description="Helical" evidence="2">
    <location>
        <begin position="56"/>
        <end position="77"/>
    </location>
</feature>
<protein>
    <recommendedName>
        <fullName evidence="4">Polysaccharide biosynthesis protein C-terminal domain-containing protein</fullName>
    </recommendedName>
</protein>
<dbReference type="EMBL" id="BARV01011241">
    <property type="protein sequence ID" value="GAI05458.1"/>
    <property type="molecule type" value="Genomic_DNA"/>
</dbReference>
<dbReference type="GO" id="GO:0015297">
    <property type="term" value="F:antiporter activity"/>
    <property type="evidence" value="ECO:0007669"/>
    <property type="project" value="InterPro"/>
</dbReference>
<feature type="transmembrane region" description="Helical" evidence="2">
    <location>
        <begin position="12"/>
        <end position="35"/>
    </location>
</feature>
<keyword evidence="2" id="KW-1133">Transmembrane helix</keyword>
<dbReference type="Pfam" id="PF01554">
    <property type="entry name" value="MatE"/>
    <property type="match status" value="1"/>
</dbReference>
<dbReference type="AlphaFoldDB" id="X1KFN9"/>
<feature type="transmembrane region" description="Helical" evidence="2">
    <location>
        <begin position="97"/>
        <end position="118"/>
    </location>
</feature>
<dbReference type="GO" id="GO:0042910">
    <property type="term" value="F:xenobiotic transmembrane transporter activity"/>
    <property type="evidence" value="ECO:0007669"/>
    <property type="project" value="InterPro"/>
</dbReference>
<dbReference type="GO" id="GO:0005886">
    <property type="term" value="C:plasma membrane"/>
    <property type="evidence" value="ECO:0007669"/>
    <property type="project" value="TreeGrafter"/>
</dbReference>
<accession>X1KFN9</accession>
<dbReference type="InterPro" id="IPR002528">
    <property type="entry name" value="MATE_fam"/>
</dbReference>
<feature type="transmembrane region" description="Helical" evidence="2">
    <location>
        <begin position="156"/>
        <end position="177"/>
    </location>
</feature>
<dbReference type="PANTHER" id="PTHR43298:SF2">
    <property type="entry name" value="FMN_FAD EXPORTER YEEO-RELATED"/>
    <property type="match status" value="1"/>
</dbReference>
<keyword evidence="2" id="KW-0812">Transmembrane</keyword>